<evidence type="ECO:0000256" key="1">
    <source>
        <dbReference type="ARBA" id="ARBA00008635"/>
    </source>
</evidence>
<gene>
    <name evidence="4" type="ORF">B2M26_12025</name>
</gene>
<reference evidence="4 5" key="1">
    <citation type="submission" date="2017-02" db="EMBL/GenBank/DDBJ databases">
        <title>Draft genome of Acidibacillus ferrooxidans Huett2.</title>
        <authorList>
            <person name="Schopf S."/>
        </authorList>
    </citation>
    <scope>NUCLEOTIDE SEQUENCE [LARGE SCALE GENOMIC DNA]</scope>
    <source>
        <strain evidence="4 5">Huett2</strain>
    </source>
</reference>
<dbReference type="PANTHER" id="PTHR37302:SF3">
    <property type="entry name" value="DAMAGE-INDUCIBLE PROTEIN DINB"/>
    <property type="match status" value="1"/>
</dbReference>
<dbReference type="InterPro" id="IPR034660">
    <property type="entry name" value="DinB/YfiT-like"/>
</dbReference>
<proteinExistence type="inferred from homology"/>
<keyword evidence="5" id="KW-1185">Reference proteome</keyword>
<evidence type="ECO:0000256" key="3">
    <source>
        <dbReference type="PIRSR" id="PIRSR607837-1"/>
    </source>
</evidence>
<evidence type="ECO:0000313" key="5">
    <source>
        <dbReference type="Proteomes" id="UP000190229"/>
    </source>
</evidence>
<evidence type="ECO:0000256" key="2">
    <source>
        <dbReference type="ARBA" id="ARBA00022723"/>
    </source>
</evidence>
<dbReference type="InterPro" id="IPR007837">
    <property type="entry name" value="DinB"/>
</dbReference>
<comment type="caution">
    <text evidence="4">The sequence shown here is derived from an EMBL/GenBank/DDBJ whole genome shotgun (WGS) entry which is preliminary data.</text>
</comment>
<sequence length="154" mass="18148">MLTLFRYNWQVREEWFDWCEGVPDEELIRQRIGGVGSFLRTLWHIVDSEYSWIHAMEGKPDVQLPFEDYQTLCRVRALSNTCRPEIRFVLEKWTPDWDSKEVHAPWRPGEAFSGGHVLRHVVAHEIHHMGQLSIWARDLGREPVSANLVDRNLG</sequence>
<dbReference type="GO" id="GO:0046872">
    <property type="term" value="F:metal ion binding"/>
    <property type="evidence" value="ECO:0007669"/>
    <property type="project" value="UniProtKB-KW"/>
</dbReference>
<feature type="binding site" evidence="3">
    <location>
        <position position="128"/>
    </location>
    <ligand>
        <name>a divalent metal cation</name>
        <dbReference type="ChEBI" id="CHEBI:60240"/>
    </ligand>
</feature>
<name>A0A1V4ER54_9BACL</name>
<dbReference type="RefSeq" id="WP_079291462.1">
    <property type="nucleotide sequence ID" value="NZ_MWPS01000033.1"/>
</dbReference>
<dbReference type="Gene3D" id="1.20.120.450">
    <property type="entry name" value="dinb family like domain"/>
    <property type="match status" value="1"/>
</dbReference>
<dbReference type="EMBL" id="MWPS01000033">
    <property type="protein sequence ID" value="OPG15409.1"/>
    <property type="molecule type" value="Genomic_DNA"/>
</dbReference>
<feature type="binding site" evidence="3">
    <location>
        <position position="44"/>
    </location>
    <ligand>
        <name>a divalent metal cation</name>
        <dbReference type="ChEBI" id="CHEBI:60240"/>
    </ligand>
</feature>
<dbReference type="SUPFAM" id="SSF109854">
    <property type="entry name" value="DinB/YfiT-like putative metalloenzymes"/>
    <property type="match status" value="1"/>
</dbReference>
<protein>
    <submittedName>
        <fullName evidence="4">Damage-inducible protein DinB</fullName>
    </submittedName>
</protein>
<comment type="similarity">
    <text evidence="1">Belongs to the DinB family.</text>
</comment>
<feature type="binding site" evidence="3">
    <location>
        <position position="124"/>
    </location>
    <ligand>
        <name>a divalent metal cation</name>
        <dbReference type="ChEBI" id="CHEBI:60240"/>
    </ligand>
</feature>
<dbReference type="Proteomes" id="UP000190229">
    <property type="component" value="Unassembled WGS sequence"/>
</dbReference>
<keyword evidence="2 3" id="KW-0479">Metal-binding</keyword>
<dbReference type="AlphaFoldDB" id="A0A1V4ER54"/>
<evidence type="ECO:0000313" key="4">
    <source>
        <dbReference type="EMBL" id="OPG15409.1"/>
    </source>
</evidence>
<organism evidence="4 5">
    <name type="scientific">Ferroacidibacillus organovorans</name>
    <dbReference type="NCBI Taxonomy" id="1765683"/>
    <lineage>
        <taxon>Bacteria</taxon>
        <taxon>Bacillati</taxon>
        <taxon>Bacillota</taxon>
        <taxon>Bacilli</taxon>
        <taxon>Bacillales</taxon>
        <taxon>Alicyclobacillaceae</taxon>
        <taxon>Ferroacidibacillus</taxon>
    </lineage>
</organism>
<dbReference type="Pfam" id="PF05163">
    <property type="entry name" value="DinB"/>
    <property type="match status" value="1"/>
</dbReference>
<accession>A0A1V4ER54</accession>
<dbReference type="PANTHER" id="PTHR37302">
    <property type="entry name" value="SLR1116 PROTEIN"/>
    <property type="match status" value="1"/>
</dbReference>